<name>A0A1W6JHC5_9CAUD</name>
<protein>
    <submittedName>
        <fullName evidence="1">Uncharacterized protein</fullName>
    </submittedName>
</protein>
<sequence length="97" mass="11406">MNVYVLSCELEDISWVHSVVLNINDVIDSYLKVQPEPHDPISVYVEKFDSSTGYRQDLTKLERTLFTEFSLQNRGWKLLNHRQRINLGTVKAMYDDE</sequence>
<organism evidence="1 2">
    <name type="scientific">Lactococcus phage LW31</name>
    <dbReference type="NCBI Taxonomy" id="1965478"/>
    <lineage>
        <taxon>Viruses</taxon>
        <taxon>Duplodnaviria</taxon>
        <taxon>Heunggongvirae</taxon>
        <taxon>Uroviricota</taxon>
        <taxon>Caudoviricetes</taxon>
        <taxon>Teubervirus</taxon>
        <taxon>Teubervirus LW31</taxon>
    </lineage>
</organism>
<reference evidence="1 2" key="1">
    <citation type="journal article" date="2017" name="Viruses">
        <title>Phage Biodiversity in Artisanal Cheese Wheys Reflects the Complexity of the Fermentation Process.</title>
        <authorList>
            <person name="Mahony J."/>
            <person name="Moscarelli A."/>
            <person name="Kelleher P."/>
            <person name="Lugli G.A."/>
            <person name="Ventura M."/>
            <person name="Settanni L."/>
            <person name="van Sinderen D."/>
        </authorList>
    </citation>
    <scope>NUCLEOTIDE SEQUENCE [LARGE SCALE GENOMIC DNA]</scope>
</reference>
<dbReference type="EMBL" id="KY554762">
    <property type="protein sequence ID" value="ARM65630.1"/>
    <property type="molecule type" value="Genomic_DNA"/>
</dbReference>
<keyword evidence="2" id="KW-1185">Reference proteome</keyword>
<accession>A0A1W6JHC5</accession>
<proteinExistence type="predicted"/>
<evidence type="ECO:0000313" key="1">
    <source>
        <dbReference type="EMBL" id="ARM65630.1"/>
    </source>
</evidence>
<evidence type="ECO:0000313" key="2">
    <source>
        <dbReference type="Proteomes" id="UP000224502"/>
    </source>
</evidence>
<gene>
    <name evidence="1" type="ORF">LW31_028</name>
</gene>
<dbReference type="Proteomes" id="UP000224502">
    <property type="component" value="Segment"/>
</dbReference>